<dbReference type="SMART" id="SM00404">
    <property type="entry name" value="PTPc_motif"/>
    <property type="match status" value="1"/>
</dbReference>
<dbReference type="Gene3D" id="3.90.190.10">
    <property type="entry name" value="Protein tyrosine phosphatase superfamily"/>
    <property type="match status" value="1"/>
</dbReference>
<dbReference type="InterPro" id="IPR003595">
    <property type="entry name" value="Tyr_Pase_cat"/>
</dbReference>
<evidence type="ECO:0000313" key="3">
    <source>
        <dbReference type="EMBL" id="PZO44304.1"/>
    </source>
</evidence>
<comment type="caution">
    <text evidence="3">The sequence shown here is derived from an EMBL/GenBank/DDBJ whole genome shotgun (WGS) entry which is preliminary data.</text>
</comment>
<dbReference type="InterPro" id="IPR057023">
    <property type="entry name" value="PTP-SAK"/>
</dbReference>
<accession>A0A2W4WGL3</accession>
<evidence type="ECO:0000313" key="4">
    <source>
        <dbReference type="Proteomes" id="UP000249081"/>
    </source>
</evidence>
<dbReference type="Pfam" id="PF22784">
    <property type="entry name" value="PTP-SAK"/>
    <property type="match status" value="1"/>
</dbReference>
<dbReference type="PANTHER" id="PTHR23339">
    <property type="entry name" value="TYROSINE SPECIFIC PROTEIN PHOSPHATASE AND DUAL SPECIFICITY PROTEIN PHOSPHATASE"/>
    <property type="match status" value="1"/>
</dbReference>
<dbReference type="SUPFAM" id="SSF52799">
    <property type="entry name" value="(Phosphotyrosine protein) phosphatases II"/>
    <property type="match status" value="1"/>
</dbReference>
<evidence type="ECO:0000259" key="2">
    <source>
        <dbReference type="PROSITE" id="PS50056"/>
    </source>
</evidence>
<dbReference type="InterPro" id="IPR050561">
    <property type="entry name" value="PTP"/>
</dbReference>
<dbReference type="PROSITE" id="PS50056">
    <property type="entry name" value="TYR_PHOSPHATASE_2"/>
    <property type="match status" value="1"/>
</dbReference>
<organism evidence="3 4">
    <name type="scientific">Shackletoniella antarctica</name>
    <dbReference type="NCBI Taxonomy" id="268115"/>
    <lineage>
        <taxon>Bacteria</taxon>
        <taxon>Bacillati</taxon>
        <taxon>Cyanobacteriota</taxon>
        <taxon>Cyanophyceae</taxon>
        <taxon>Oculatellales</taxon>
        <taxon>Oculatellaceae</taxon>
        <taxon>Shackletoniella</taxon>
    </lineage>
</organism>
<dbReference type="GO" id="GO:0016791">
    <property type="term" value="F:phosphatase activity"/>
    <property type="evidence" value="ECO:0007669"/>
    <property type="project" value="UniProtKB-ARBA"/>
</dbReference>
<reference evidence="3 4" key="2">
    <citation type="submission" date="2018-06" db="EMBL/GenBank/DDBJ databases">
        <title>Metagenomic assembly of (sub)arctic Cyanobacteria and their associated microbiome from non-axenic cultures.</title>
        <authorList>
            <person name="Baurain D."/>
        </authorList>
    </citation>
    <scope>NUCLEOTIDE SEQUENCE [LARGE SCALE GENOMIC DNA]</scope>
    <source>
        <strain evidence="3">ULC041bin1</strain>
    </source>
</reference>
<dbReference type="Proteomes" id="UP000249081">
    <property type="component" value="Unassembled WGS sequence"/>
</dbReference>
<dbReference type="InterPro" id="IPR016130">
    <property type="entry name" value="Tyr_Pase_AS"/>
</dbReference>
<gene>
    <name evidence="3" type="ORF">DCF17_04370</name>
</gene>
<dbReference type="AlphaFoldDB" id="A0A2W4WGL3"/>
<keyword evidence="1" id="KW-0378">Hydrolase</keyword>
<feature type="domain" description="Tyrosine specific protein phosphatases" evidence="2">
    <location>
        <begin position="54"/>
        <end position="121"/>
    </location>
</feature>
<name>A0A2W4WGL3_9CYAN</name>
<evidence type="ECO:0000256" key="1">
    <source>
        <dbReference type="ARBA" id="ARBA00022801"/>
    </source>
</evidence>
<protein>
    <recommendedName>
        <fullName evidence="2">Tyrosine specific protein phosphatases domain-containing protein</fullName>
    </recommendedName>
</protein>
<dbReference type="InterPro" id="IPR000387">
    <property type="entry name" value="Tyr_Pase_dom"/>
</dbReference>
<proteinExistence type="predicted"/>
<reference evidence="4" key="1">
    <citation type="submission" date="2018-04" db="EMBL/GenBank/DDBJ databases">
        <authorList>
            <person name="Cornet L."/>
        </authorList>
    </citation>
    <scope>NUCLEOTIDE SEQUENCE [LARGE SCALE GENOMIC DNA]</scope>
</reference>
<dbReference type="InterPro" id="IPR029021">
    <property type="entry name" value="Prot-tyrosine_phosphatase-like"/>
</dbReference>
<dbReference type="EMBL" id="QBMN01000019">
    <property type="protein sequence ID" value="PZO44304.1"/>
    <property type="molecule type" value="Genomic_DNA"/>
</dbReference>
<dbReference type="PROSITE" id="PS00383">
    <property type="entry name" value="TYR_PHOSPHATASE_1"/>
    <property type="match status" value="1"/>
</dbReference>
<sequence>MRTIRLPLKANSSTRVVSRAIVATGLRYLRNTCSNQALPLFLRIHDDELPTSLETFTALVDRILVATAAGETVAVHCRGGTGRTGTVVAACLVKLGYSAEDAIAAVQQVRSGALGVASQRDFIHRFDAAQT</sequence>